<organism evidence="1 2">
    <name type="scientific">Natranaerovirga pectinivora</name>
    <dbReference type="NCBI Taxonomy" id="682400"/>
    <lineage>
        <taxon>Bacteria</taxon>
        <taxon>Bacillati</taxon>
        <taxon>Bacillota</taxon>
        <taxon>Clostridia</taxon>
        <taxon>Lachnospirales</taxon>
        <taxon>Natranaerovirgaceae</taxon>
        <taxon>Natranaerovirga</taxon>
    </lineage>
</organism>
<proteinExistence type="predicted"/>
<dbReference type="AlphaFoldDB" id="A0A4R3MT76"/>
<sequence>MTPGFADVAINSGKYDAIVAYYNLIETEMSQFFSTMEVQELILDMDMNWETFGIKFCLAHPMVSTVVLGLNNPAQVAAAVQAADGNYPHMALVHKIMETISSNRPNRNTWI</sequence>
<dbReference type="EMBL" id="SMAL01000002">
    <property type="protein sequence ID" value="TCT16254.1"/>
    <property type="molecule type" value="Genomic_DNA"/>
</dbReference>
<evidence type="ECO:0008006" key="3">
    <source>
        <dbReference type="Google" id="ProtNLM"/>
    </source>
</evidence>
<comment type="caution">
    <text evidence="1">The sequence shown here is derived from an EMBL/GenBank/DDBJ whole genome shotgun (WGS) entry which is preliminary data.</text>
</comment>
<keyword evidence="2" id="KW-1185">Reference proteome</keyword>
<reference evidence="1 2" key="1">
    <citation type="submission" date="2019-03" db="EMBL/GenBank/DDBJ databases">
        <title>Genomic Encyclopedia of Type Strains, Phase IV (KMG-IV): sequencing the most valuable type-strain genomes for metagenomic binning, comparative biology and taxonomic classification.</title>
        <authorList>
            <person name="Goeker M."/>
        </authorList>
    </citation>
    <scope>NUCLEOTIDE SEQUENCE [LARGE SCALE GENOMIC DNA]</scope>
    <source>
        <strain evidence="1 2">DSM 24629</strain>
    </source>
</reference>
<evidence type="ECO:0000313" key="1">
    <source>
        <dbReference type="EMBL" id="TCT16254.1"/>
    </source>
</evidence>
<protein>
    <recommendedName>
        <fullName evidence="3">Aldo/keto reductase family protein</fullName>
    </recommendedName>
</protein>
<evidence type="ECO:0000313" key="2">
    <source>
        <dbReference type="Proteomes" id="UP000294902"/>
    </source>
</evidence>
<dbReference type="Proteomes" id="UP000294902">
    <property type="component" value="Unassembled WGS sequence"/>
</dbReference>
<gene>
    <name evidence="1" type="ORF">EDC18_102271</name>
</gene>
<accession>A0A4R3MT76</accession>
<name>A0A4R3MT76_9FIRM</name>
<dbReference type="RefSeq" id="WP_132250515.1">
    <property type="nucleotide sequence ID" value="NZ_SMAL01000002.1"/>
</dbReference>